<evidence type="ECO:0000256" key="11">
    <source>
        <dbReference type="ARBA" id="ARBA00047273"/>
    </source>
</evidence>
<keyword evidence="17" id="KW-1185">Reference proteome</keyword>
<organism evidence="16 17">
    <name type="scientific">Urocitellus parryii</name>
    <name type="common">Arctic ground squirrel</name>
    <name type="synonym">Spermophilus parryii</name>
    <dbReference type="NCBI Taxonomy" id="9999"/>
    <lineage>
        <taxon>Eukaryota</taxon>
        <taxon>Metazoa</taxon>
        <taxon>Chordata</taxon>
        <taxon>Craniata</taxon>
        <taxon>Vertebrata</taxon>
        <taxon>Euteleostomi</taxon>
        <taxon>Mammalia</taxon>
        <taxon>Eutheria</taxon>
        <taxon>Euarchontoglires</taxon>
        <taxon>Glires</taxon>
        <taxon>Rodentia</taxon>
        <taxon>Sciuromorpha</taxon>
        <taxon>Sciuridae</taxon>
        <taxon>Xerinae</taxon>
        <taxon>Marmotini</taxon>
        <taxon>Urocitellus</taxon>
    </lineage>
</organism>
<comment type="catalytic activity">
    <reaction evidence="12">
        <text>L-seryl-[protein] + GDP-beta-L-fucose = 3-O-(alpha-L-fucosyl)-L-seryl-[protein] + GDP + H(+)</text>
        <dbReference type="Rhea" id="RHEA:63644"/>
        <dbReference type="Rhea" id="RHEA-COMP:9863"/>
        <dbReference type="Rhea" id="RHEA-COMP:17914"/>
        <dbReference type="ChEBI" id="CHEBI:15378"/>
        <dbReference type="ChEBI" id="CHEBI:29999"/>
        <dbReference type="ChEBI" id="CHEBI:57273"/>
        <dbReference type="ChEBI" id="CHEBI:58189"/>
        <dbReference type="ChEBI" id="CHEBI:189632"/>
        <dbReference type="EC" id="2.4.1.221"/>
    </reaction>
    <physiologicalReaction direction="left-to-right" evidence="12">
        <dbReference type="Rhea" id="RHEA:63645"/>
    </physiologicalReaction>
</comment>
<evidence type="ECO:0000313" key="17">
    <source>
        <dbReference type="Proteomes" id="UP000694417"/>
    </source>
</evidence>
<dbReference type="InterPro" id="IPR055270">
    <property type="entry name" value="Glyco_tran_10_C"/>
</dbReference>
<sequence length="446" mass="51174">MPSQARSKPQISVLHGDQVPAGMAVQEIGTQMVPPCEAVSGSGLPREHLLTGLALCQSPRAGQHGADSEEEGFGILPVHDSYCLSARHTPGTDFNIESLPLPRKAHHDWALFHEESPKNNYKLFHKPVITLFNYTATFSRHSHLPLTTQYLEGVEVLKSLRYLVPLQSKNNLRKRLAPLVYVQSDCDPPSDRDSYVRELMTYIEVDSYGECLRNKDLPQPLNNPASMDADGFYRIIAQYKFILAFENAVCDDYITEKFWRPLKLGVVPVYYGSPSIADWLPSNRSAILVSEFSHPRELASYIRQLDHDDRLYEAYMEWKLKGEISNQRLLATLRERKWGVQDINQDNYIDAFECMVCSKVWDNMRLQEKGLPPKKWKAEVTHLSCPEPTTFAFSSPVPLAPRRNSLREMWIPSFQQSKKEAQALRWLVDRNQNFSTQEFWGLVFKE</sequence>
<evidence type="ECO:0000256" key="7">
    <source>
        <dbReference type="ARBA" id="ARBA00022968"/>
    </source>
</evidence>
<dbReference type="Pfam" id="PF00852">
    <property type="entry name" value="Glyco_transf_10"/>
    <property type="match status" value="1"/>
</dbReference>
<keyword evidence="4 14" id="KW-0328">Glycosyltransferase</keyword>
<dbReference type="SUPFAM" id="SSF53756">
    <property type="entry name" value="UDP-Glycosyltransferase/glycogen phosphorylase"/>
    <property type="match status" value="1"/>
</dbReference>
<evidence type="ECO:0000256" key="1">
    <source>
        <dbReference type="ARBA" id="ARBA00004648"/>
    </source>
</evidence>
<dbReference type="InterPro" id="IPR001503">
    <property type="entry name" value="Glyco_trans_10"/>
</dbReference>
<keyword evidence="6 14" id="KW-0812">Transmembrane</keyword>
<evidence type="ECO:0000256" key="14">
    <source>
        <dbReference type="RuleBase" id="RU003832"/>
    </source>
</evidence>
<feature type="domain" description="Fucosyltransferase C-terminal" evidence="15">
    <location>
        <begin position="178"/>
        <end position="328"/>
    </location>
</feature>
<dbReference type="FunFam" id="3.40.50.11660:FF:000002">
    <property type="entry name" value="Alpha-(1,3)-fucosyltransferase"/>
    <property type="match status" value="1"/>
</dbReference>
<comment type="function">
    <text evidence="13">Protein O-fucosyltransferase that specifically catalyzes O-fucosylation of serine or threonine residues in EMI domains of target proteins, such as MMRN1, MMRN2 and EMID1. Attaches fucose through an O-glycosidic linkage. O-fucosylation of EMI domain-containing proteins may be required for facilitating protein folding and secretion. May also show alpha-(1,3)-fucosyltransferase activity toward the innermost N-acetyl glucosamine (GlcNAc) residue in biantennary N-glycan acceptors. However, this was tested with a library of synthetic substrates and this activity is unsure in vivo. May be involved in biosynthesis of Lewis X-carrying biantennary N-glycans that regulate neuron stem cell self-renewal during brain development.</text>
</comment>
<dbReference type="GO" id="GO:0032580">
    <property type="term" value="C:Golgi cisterna membrane"/>
    <property type="evidence" value="ECO:0007669"/>
    <property type="project" value="UniProtKB-SubCell"/>
</dbReference>
<dbReference type="InterPro" id="IPR038577">
    <property type="entry name" value="GT10-like_C_sf"/>
</dbReference>
<evidence type="ECO:0000256" key="10">
    <source>
        <dbReference type="ARBA" id="ARBA00023180"/>
    </source>
</evidence>
<accession>A0A8D2IHS7</accession>
<keyword evidence="5 14" id="KW-0808">Transferase</keyword>
<dbReference type="Ensembl" id="ENSUPAT00010033022.1">
    <property type="protein sequence ID" value="ENSUPAP00010029022.1"/>
    <property type="gene ID" value="ENSUPAG00010022885.1"/>
</dbReference>
<comment type="subcellular location">
    <subcellularLocation>
        <location evidence="1">Endoplasmic reticulum membrane</location>
        <topology evidence="1">Single-pass type II membrane protein</topology>
    </subcellularLocation>
    <subcellularLocation>
        <location evidence="14">Golgi apparatus</location>
        <location evidence="14">Golgi stack membrane</location>
        <topology evidence="14">Single-pass type II membrane protein</topology>
    </subcellularLocation>
</comment>
<dbReference type="Proteomes" id="UP000694417">
    <property type="component" value="Unplaced"/>
</dbReference>
<dbReference type="UniPathway" id="UPA00378"/>
<evidence type="ECO:0000256" key="5">
    <source>
        <dbReference type="ARBA" id="ARBA00022679"/>
    </source>
</evidence>
<gene>
    <name evidence="16" type="primary">FUT10</name>
</gene>
<keyword evidence="14" id="KW-0333">Golgi apparatus</keyword>
<dbReference type="GO" id="GO:0046920">
    <property type="term" value="F:alpha-(1-&gt;3)-fucosyltransferase activity"/>
    <property type="evidence" value="ECO:0007669"/>
    <property type="project" value="TreeGrafter"/>
</dbReference>
<evidence type="ECO:0000256" key="8">
    <source>
        <dbReference type="ARBA" id="ARBA00022989"/>
    </source>
</evidence>
<name>A0A8D2IHS7_UROPR</name>
<keyword evidence="7" id="KW-0735">Signal-anchor</keyword>
<evidence type="ECO:0000259" key="15">
    <source>
        <dbReference type="Pfam" id="PF00852"/>
    </source>
</evidence>
<evidence type="ECO:0000256" key="4">
    <source>
        <dbReference type="ARBA" id="ARBA00022676"/>
    </source>
</evidence>
<comment type="similarity">
    <text evidence="3 14">Belongs to the glycosyltransferase 10 family.</text>
</comment>
<dbReference type="AlphaFoldDB" id="A0A8D2IHS7"/>
<comment type="catalytic activity">
    <reaction evidence="11">
        <text>L-threonyl-[protein] + GDP-beta-L-fucose = 3-O-(alpha-L-fucosyl)-L-threonyl-[protein] + GDP + H(+)</text>
        <dbReference type="Rhea" id="RHEA:70491"/>
        <dbReference type="Rhea" id="RHEA-COMP:11060"/>
        <dbReference type="Rhea" id="RHEA-COMP:17915"/>
        <dbReference type="ChEBI" id="CHEBI:15378"/>
        <dbReference type="ChEBI" id="CHEBI:30013"/>
        <dbReference type="ChEBI" id="CHEBI:57273"/>
        <dbReference type="ChEBI" id="CHEBI:58189"/>
        <dbReference type="ChEBI" id="CHEBI:189631"/>
        <dbReference type="EC" id="2.4.1.221"/>
    </reaction>
    <physiologicalReaction direction="left-to-right" evidence="11">
        <dbReference type="Rhea" id="RHEA:70492"/>
    </physiologicalReaction>
</comment>
<comment type="pathway">
    <text evidence="2">Protein modification; protein glycosylation.</text>
</comment>
<evidence type="ECO:0000256" key="3">
    <source>
        <dbReference type="ARBA" id="ARBA00008919"/>
    </source>
</evidence>
<dbReference type="EC" id="2.4.1.-" evidence="14"/>
<evidence type="ECO:0000256" key="13">
    <source>
        <dbReference type="ARBA" id="ARBA00059832"/>
    </source>
</evidence>
<evidence type="ECO:0000313" key="16">
    <source>
        <dbReference type="Ensembl" id="ENSUPAP00010029022.1"/>
    </source>
</evidence>
<keyword evidence="9" id="KW-0472">Membrane</keyword>
<protein>
    <recommendedName>
        <fullName evidence="14">Fucosyltransferase</fullName>
        <ecNumber evidence="14">2.4.1.-</ecNumber>
    </recommendedName>
</protein>
<dbReference type="GO" id="GO:0005789">
    <property type="term" value="C:endoplasmic reticulum membrane"/>
    <property type="evidence" value="ECO:0007669"/>
    <property type="project" value="UniProtKB-SubCell"/>
</dbReference>
<dbReference type="GO" id="GO:0046922">
    <property type="term" value="F:peptide-O-fucosyltransferase activity"/>
    <property type="evidence" value="ECO:0007669"/>
    <property type="project" value="UniProtKB-EC"/>
</dbReference>
<proteinExistence type="inferred from homology"/>
<evidence type="ECO:0000256" key="12">
    <source>
        <dbReference type="ARBA" id="ARBA00048647"/>
    </source>
</evidence>
<keyword evidence="10" id="KW-0325">Glycoprotein</keyword>
<dbReference type="GeneTree" id="ENSGT00940000160287"/>
<reference evidence="16" key="1">
    <citation type="submission" date="2025-08" db="UniProtKB">
        <authorList>
            <consortium name="Ensembl"/>
        </authorList>
    </citation>
    <scope>IDENTIFICATION</scope>
</reference>
<evidence type="ECO:0000256" key="9">
    <source>
        <dbReference type="ARBA" id="ARBA00023136"/>
    </source>
</evidence>
<dbReference type="Gene3D" id="3.40.50.11660">
    <property type="entry name" value="Glycosyl transferase family 10, C-terminal domain"/>
    <property type="match status" value="1"/>
</dbReference>
<keyword evidence="8" id="KW-1133">Transmembrane helix</keyword>
<dbReference type="PANTHER" id="PTHR11929">
    <property type="entry name" value="ALPHA- 1,3 -FUCOSYLTRANSFERASE"/>
    <property type="match status" value="1"/>
</dbReference>
<reference evidence="16" key="2">
    <citation type="submission" date="2025-09" db="UniProtKB">
        <authorList>
            <consortium name="Ensembl"/>
        </authorList>
    </citation>
    <scope>IDENTIFICATION</scope>
</reference>
<evidence type="ECO:0000256" key="6">
    <source>
        <dbReference type="ARBA" id="ARBA00022692"/>
    </source>
</evidence>
<dbReference type="PANTHER" id="PTHR11929:SF194">
    <property type="entry name" value="ALPHA-(1,3)-FUCOSYLTRANSFERASE 10"/>
    <property type="match status" value="1"/>
</dbReference>
<evidence type="ECO:0000256" key="2">
    <source>
        <dbReference type="ARBA" id="ARBA00004922"/>
    </source>
</evidence>